<dbReference type="GO" id="GO:0046872">
    <property type="term" value="F:metal ion binding"/>
    <property type="evidence" value="ECO:0007669"/>
    <property type="project" value="InterPro"/>
</dbReference>
<protein>
    <submittedName>
        <fullName evidence="4">Iron-containing alcohol dehydrogenase</fullName>
    </submittedName>
</protein>
<dbReference type="EMBL" id="DTBJ01000051">
    <property type="protein sequence ID" value="HGM59080.1"/>
    <property type="molecule type" value="Genomic_DNA"/>
</dbReference>
<dbReference type="PANTHER" id="PTHR11496">
    <property type="entry name" value="ALCOHOL DEHYDROGENASE"/>
    <property type="match status" value="1"/>
</dbReference>
<reference evidence="4" key="1">
    <citation type="journal article" date="2020" name="mSystems">
        <title>Genome- and Community-Level Interaction Insights into Carbon Utilization and Element Cycling Functions of Hydrothermarchaeota in Hydrothermal Sediment.</title>
        <authorList>
            <person name="Zhou Z."/>
            <person name="Liu Y."/>
            <person name="Xu W."/>
            <person name="Pan J."/>
            <person name="Luo Z.H."/>
            <person name="Li M."/>
        </authorList>
    </citation>
    <scope>NUCLEOTIDE SEQUENCE [LARGE SCALE GENOMIC DNA]</scope>
    <source>
        <strain evidence="5">SpSt-638</strain>
        <strain evidence="4">SpSt-642</strain>
    </source>
</reference>
<dbReference type="InterPro" id="IPR056798">
    <property type="entry name" value="ADH_Fe_C"/>
</dbReference>
<evidence type="ECO:0000256" key="1">
    <source>
        <dbReference type="ARBA" id="ARBA00023002"/>
    </source>
</evidence>
<dbReference type="FunFam" id="3.40.50.1970:FF:000003">
    <property type="entry name" value="Alcohol dehydrogenase, iron-containing"/>
    <property type="match status" value="1"/>
</dbReference>
<feature type="domain" description="Alcohol dehydrogenase iron-type/glycerol dehydrogenase GldA" evidence="2">
    <location>
        <begin position="14"/>
        <end position="178"/>
    </location>
</feature>
<dbReference type="EMBL" id="DTBE01000026">
    <property type="protein sequence ID" value="HGQ59265.1"/>
    <property type="molecule type" value="Genomic_DNA"/>
</dbReference>
<evidence type="ECO:0000313" key="4">
    <source>
        <dbReference type="EMBL" id="HGM59080.1"/>
    </source>
</evidence>
<dbReference type="Pfam" id="PF25137">
    <property type="entry name" value="ADH_Fe_C"/>
    <property type="match status" value="1"/>
</dbReference>
<evidence type="ECO:0000313" key="5">
    <source>
        <dbReference type="EMBL" id="HGQ59265.1"/>
    </source>
</evidence>
<comment type="caution">
    <text evidence="4">The sequence shown here is derived from an EMBL/GenBank/DDBJ whole genome shotgun (WGS) entry which is preliminary data.</text>
</comment>
<proteinExistence type="predicted"/>
<gene>
    <name evidence="5" type="ORF">ENU09_00845</name>
    <name evidence="4" type="ORF">ENU14_05825</name>
</gene>
<accession>A0A7C4D7R2</accession>
<dbReference type="AlphaFoldDB" id="A0A7C4D7R2"/>
<evidence type="ECO:0000259" key="2">
    <source>
        <dbReference type="Pfam" id="PF00465"/>
    </source>
</evidence>
<dbReference type="Pfam" id="PF00465">
    <property type="entry name" value="Fe-ADH"/>
    <property type="match status" value="1"/>
</dbReference>
<dbReference type="GO" id="GO:0004022">
    <property type="term" value="F:alcohol dehydrogenase (NAD+) activity"/>
    <property type="evidence" value="ECO:0007669"/>
    <property type="project" value="TreeGrafter"/>
</dbReference>
<dbReference type="SUPFAM" id="SSF56796">
    <property type="entry name" value="Dehydroquinate synthase-like"/>
    <property type="match status" value="1"/>
</dbReference>
<dbReference type="PANTHER" id="PTHR11496:SF104">
    <property type="entry name" value="3-DEOXY-ALPHA-D-MANNO-OCTULOSONATE 8-OXIDASE"/>
    <property type="match status" value="1"/>
</dbReference>
<dbReference type="Gene3D" id="3.40.50.1970">
    <property type="match status" value="1"/>
</dbReference>
<name>A0A7C4D7R2_STAMA</name>
<dbReference type="Gene3D" id="1.20.1090.10">
    <property type="entry name" value="Dehydroquinate synthase-like - alpha domain"/>
    <property type="match status" value="1"/>
</dbReference>
<dbReference type="InterPro" id="IPR001670">
    <property type="entry name" value="ADH_Fe/GldA"/>
</dbReference>
<feature type="domain" description="Fe-containing alcohol dehydrogenase-like C-terminal" evidence="3">
    <location>
        <begin position="189"/>
        <end position="381"/>
    </location>
</feature>
<sequence>MMLKNFTIYNGGVKLFFGLNVVEEMSNLIEQSSRILIVMGKRSAKVSGAFDEVISVLKNTDSSIEVWDKAEPNPTDRLVEELKTILNENFQYIIAIGGGSVIDLAKASRVLYSCGGSIREYLYGVKRVCRDLKPPLIAVNLTHGTGSEIDRYSVVTLTDTREKIGFNAGYPYASFDDPRYTVSLSRNHTIYVTMDAFAHAVESATSRFSSPYTELLARETIDLIVKYLPRALENPTEITYRYWLMYASMLAGIGIDHGVTHIGHGLEHVLTGLNPNLPHGAGLAILYKELIGLIYRGNPVTMAKILKPLDPSLTPEPSDAEKARRAYIKFLDEIGFYETLSDYGFSIDSVKEIQERYSKLAPKRYEPLSPFEVKPEEIAEIVLSLL</sequence>
<evidence type="ECO:0000259" key="3">
    <source>
        <dbReference type="Pfam" id="PF25137"/>
    </source>
</evidence>
<dbReference type="InterPro" id="IPR039697">
    <property type="entry name" value="Alcohol_dehydrogenase_Fe"/>
</dbReference>
<keyword evidence="1" id="KW-0560">Oxidoreductase</keyword>
<organism evidence="4">
    <name type="scientific">Staphylothermus marinus</name>
    <dbReference type="NCBI Taxonomy" id="2280"/>
    <lineage>
        <taxon>Archaea</taxon>
        <taxon>Thermoproteota</taxon>
        <taxon>Thermoprotei</taxon>
        <taxon>Desulfurococcales</taxon>
        <taxon>Desulfurococcaceae</taxon>
        <taxon>Staphylothermus</taxon>
    </lineage>
</organism>